<comment type="caution">
    <text evidence="2">The sequence shown here is derived from an EMBL/GenBank/DDBJ whole genome shotgun (WGS) entry which is preliminary data.</text>
</comment>
<organism evidence="2 3">
    <name type="scientific">Halocaridina rubra</name>
    <name type="common">Hawaiian red shrimp</name>
    <dbReference type="NCBI Taxonomy" id="373956"/>
    <lineage>
        <taxon>Eukaryota</taxon>
        <taxon>Metazoa</taxon>
        <taxon>Ecdysozoa</taxon>
        <taxon>Arthropoda</taxon>
        <taxon>Crustacea</taxon>
        <taxon>Multicrustacea</taxon>
        <taxon>Malacostraca</taxon>
        <taxon>Eumalacostraca</taxon>
        <taxon>Eucarida</taxon>
        <taxon>Decapoda</taxon>
        <taxon>Pleocyemata</taxon>
        <taxon>Caridea</taxon>
        <taxon>Atyoidea</taxon>
        <taxon>Atyidae</taxon>
        <taxon>Halocaridina</taxon>
    </lineage>
</organism>
<accession>A0AAN8XGM2</accession>
<feature type="compositionally biased region" description="Polar residues" evidence="1">
    <location>
        <begin position="149"/>
        <end position="159"/>
    </location>
</feature>
<feature type="compositionally biased region" description="Polar residues" evidence="1">
    <location>
        <begin position="82"/>
        <end position="96"/>
    </location>
</feature>
<keyword evidence="3" id="KW-1185">Reference proteome</keyword>
<feature type="region of interest" description="Disordered" evidence="1">
    <location>
        <begin position="1"/>
        <end position="52"/>
    </location>
</feature>
<feature type="region of interest" description="Disordered" evidence="1">
    <location>
        <begin position="77"/>
        <end position="96"/>
    </location>
</feature>
<evidence type="ECO:0000313" key="3">
    <source>
        <dbReference type="Proteomes" id="UP001381693"/>
    </source>
</evidence>
<dbReference type="EMBL" id="JAXCGZ010007665">
    <property type="protein sequence ID" value="KAK7078785.1"/>
    <property type="molecule type" value="Genomic_DNA"/>
</dbReference>
<proteinExistence type="predicted"/>
<feature type="non-terminal residue" evidence="2">
    <location>
        <position position="1"/>
    </location>
</feature>
<feature type="region of interest" description="Disordered" evidence="1">
    <location>
        <begin position="143"/>
        <end position="173"/>
    </location>
</feature>
<sequence length="205" mass="21378">RGTGYPGFVLTGNKRKNGSNLQTVSDPNLLTQTSKANGGPQHPTSMAGHEVSSCDDLNNQSLTMSLAVVELQRLDDPDEDVTQATSAGDTTAWYPTTNDSMSQLELGDLESALILHPLTHNAQDVTTPPTTAVVSEASVANPFLGGSSGTQQAPSASNQELHEDIGSDFGIGDLPPPSSILYHTVDSCEGSPLLSGTPKLAESTF</sequence>
<gene>
    <name evidence="2" type="ORF">SK128_018274</name>
</gene>
<evidence type="ECO:0000256" key="1">
    <source>
        <dbReference type="SAM" id="MobiDB-lite"/>
    </source>
</evidence>
<name>A0AAN8XGM2_HALRR</name>
<protein>
    <submittedName>
        <fullName evidence="2">Uncharacterized protein</fullName>
    </submittedName>
</protein>
<reference evidence="2 3" key="1">
    <citation type="submission" date="2023-11" db="EMBL/GenBank/DDBJ databases">
        <title>Halocaridina rubra genome assembly.</title>
        <authorList>
            <person name="Smith C."/>
        </authorList>
    </citation>
    <scope>NUCLEOTIDE SEQUENCE [LARGE SCALE GENOMIC DNA]</scope>
    <source>
        <strain evidence="2">EP-1</strain>
        <tissue evidence="2">Whole</tissue>
    </source>
</reference>
<feature type="compositionally biased region" description="Polar residues" evidence="1">
    <location>
        <begin position="18"/>
        <end position="36"/>
    </location>
</feature>
<dbReference type="AlphaFoldDB" id="A0AAN8XGM2"/>
<evidence type="ECO:0000313" key="2">
    <source>
        <dbReference type="EMBL" id="KAK7078785.1"/>
    </source>
</evidence>
<dbReference type="Proteomes" id="UP001381693">
    <property type="component" value="Unassembled WGS sequence"/>
</dbReference>